<dbReference type="OrthoDB" id="7185309at2"/>
<organism evidence="1 2">
    <name type="scientific">Thiohalophilus thiocyanatoxydans</name>
    <dbReference type="NCBI Taxonomy" id="381308"/>
    <lineage>
        <taxon>Bacteria</taxon>
        <taxon>Pseudomonadati</taxon>
        <taxon>Pseudomonadota</taxon>
        <taxon>Gammaproteobacteria</taxon>
        <taxon>Thiohalomonadales</taxon>
        <taxon>Thiohalophilaceae</taxon>
        <taxon>Thiohalophilus</taxon>
    </lineage>
</organism>
<dbReference type="Proteomes" id="UP000294914">
    <property type="component" value="Unassembled WGS sequence"/>
</dbReference>
<dbReference type="Pfam" id="PF03243">
    <property type="entry name" value="MerB"/>
    <property type="match status" value="1"/>
</dbReference>
<evidence type="ECO:0000313" key="2">
    <source>
        <dbReference type="Proteomes" id="UP000294914"/>
    </source>
</evidence>
<comment type="caution">
    <text evidence="1">The sequence shown here is derived from an EMBL/GenBank/DDBJ whole genome shotgun (WGS) entry which is preliminary data.</text>
</comment>
<keyword evidence="2" id="KW-1185">Reference proteome</keyword>
<dbReference type="RefSeq" id="WP_134083800.1">
    <property type="nucleotide sequence ID" value="NZ_SOQX01000004.1"/>
</dbReference>
<sequence length="214" mass="23428">MDIQAAVARLNRQLPLKARQAQLSPALKNLHQAILHGLIEYGRVPTGPELDTVIDKEARAAGLRRLGEADLIVLDRKGQWPVGAYPLTSEPTPHQLSVNGHTLYAMCALDALSVAPMFDETVSISSVCHVNHTPVRIQMQGDTLCDARPDDAIVGIRWQMPSAVAAHSMCMEMVFLENRATAKQWQDSDTDNISLFTLSEAVAFGKGFFLPLMA</sequence>
<proteinExistence type="predicted"/>
<gene>
    <name evidence="1" type="ORF">EDC23_1869</name>
</gene>
<name>A0A4R8IUY1_9GAMM</name>
<accession>A0A4R8IUY1</accession>
<reference evidence="1 2" key="1">
    <citation type="submission" date="2019-03" db="EMBL/GenBank/DDBJ databases">
        <title>Genomic Encyclopedia of Type Strains, Phase IV (KMG-IV): sequencing the most valuable type-strain genomes for metagenomic binning, comparative biology and taxonomic classification.</title>
        <authorList>
            <person name="Goeker M."/>
        </authorList>
    </citation>
    <scope>NUCLEOTIDE SEQUENCE [LARGE SCALE GENOMIC DNA]</scope>
    <source>
        <strain evidence="1 2">DSM 16326</strain>
    </source>
</reference>
<dbReference type="Gene3D" id="3.30.450.410">
    <property type="match status" value="1"/>
</dbReference>
<evidence type="ECO:0000313" key="1">
    <source>
        <dbReference type="EMBL" id="TDY01123.1"/>
    </source>
</evidence>
<keyword evidence="1" id="KW-0456">Lyase</keyword>
<dbReference type="SUPFAM" id="SSF160387">
    <property type="entry name" value="NosL/MerB-like"/>
    <property type="match status" value="1"/>
</dbReference>
<dbReference type="GO" id="GO:0018836">
    <property type="term" value="F:alkylmercury lyase activity"/>
    <property type="evidence" value="ECO:0007669"/>
    <property type="project" value="InterPro"/>
</dbReference>
<dbReference type="InterPro" id="IPR053717">
    <property type="entry name" value="MerB_lyase_sf"/>
</dbReference>
<dbReference type="AlphaFoldDB" id="A0A4R8IUY1"/>
<protein>
    <submittedName>
        <fullName evidence="1">Alkylmercury lyase-like protein</fullName>
    </submittedName>
</protein>
<dbReference type="EMBL" id="SOQX01000004">
    <property type="protein sequence ID" value="TDY01123.1"/>
    <property type="molecule type" value="Genomic_DNA"/>
</dbReference>
<dbReference type="InterPro" id="IPR004927">
    <property type="entry name" value="MerB"/>
</dbReference>